<protein>
    <submittedName>
        <fullName evidence="1">Uncharacterized protein</fullName>
    </submittedName>
</protein>
<comment type="caution">
    <text evidence="1">The sequence shown here is derived from an EMBL/GenBank/DDBJ whole genome shotgun (WGS) entry which is preliminary data.</text>
</comment>
<accession>A0ACB6SGR7</accession>
<dbReference type="EMBL" id="MU006701">
    <property type="protein sequence ID" value="KAF2633152.1"/>
    <property type="molecule type" value="Genomic_DNA"/>
</dbReference>
<reference evidence="1" key="1">
    <citation type="journal article" date="2020" name="Stud. Mycol.">
        <title>101 Dothideomycetes genomes: a test case for predicting lifestyles and emergence of pathogens.</title>
        <authorList>
            <person name="Haridas S."/>
            <person name="Albert R."/>
            <person name="Binder M."/>
            <person name="Bloem J."/>
            <person name="Labutti K."/>
            <person name="Salamov A."/>
            <person name="Andreopoulos B."/>
            <person name="Baker S."/>
            <person name="Barry K."/>
            <person name="Bills G."/>
            <person name="Bluhm B."/>
            <person name="Cannon C."/>
            <person name="Castanera R."/>
            <person name="Culley D."/>
            <person name="Daum C."/>
            <person name="Ezra D."/>
            <person name="Gonzalez J."/>
            <person name="Henrissat B."/>
            <person name="Kuo A."/>
            <person name="Liang C."/>
            <person name="Lipzen A."/>
            <person name="Lutzoni F."/>
            <person name="Magnuson J."/>
            <person name="Mondo S."/>
            <person name="Nolan M."/>
            <person name="Ohm R."/>
            <person name="Pangilinan J."/>
            <person name="Park H.-J."/>
            <person name="Ramirez L."/>
            <person name="Alfaro M."/>
            <person name="Sun H."/>
            <person name="Tritt A."/>
            <person name="Yoshinaga Y."/>
            <person name="Zwiers L.-H."/>
            <person name="Turgeon B."/>
            <person name="Goodwin S."/>
            <person name="Spatafora J."/>
            <person name="Crous P."/>
            <person name="Grigoriev I."/>
        </authorList>
    </citation>
    <scope>NUCLEOTIDE SEQUENCE</scope>
    <source>
        <strain evidence="1">CBS 525.71</strain>
    </source>
</reference>
<proteinExistence type="predicted"/>
<name>A0ACB6SGR7_9PLEO</name>
<organism evidence="1 2">
    <name type="scientific">Macroventuria anomochaeta</name>
    <dbReference type="NCBI Taxonomy" id="301207"/>
    <lineage>
        <taxon>Eukaryota</taxon>
        <taxon>Fungi</taxon>
        <taxon>Dikarya</taxon>
        <taxon>Ascomycota</taxon>
        <taxon>Pezizomycotina</taxon>
        <taxon>Dothideomycetes</taxon>
        <taxon>Pleosporomycetidae</taxon>
        <taxon>Pleosporales</taxon>
        <taxon>Pleosporineae</taxon>
        <taxon>Didymellaceae</taxon>
        <taxon>Macroventuria</taxon>
    </lineage>
</organism>
<dbReference type="Proteomes" id="UP000799754">
    <property type="component" value="Unassembled WGS sequence"/>
</dbReference>
<keyword evidence="2" id="KW-1185">Reference proteome</keyword>
<evidence type="ECO:0000313" key="2">
    <source>
        <dbReference type="Proteomes" id="UP000799754"/>
    </source>
</evidence>
<evidence type="ECO:0000313" key="1">
    <source>
        <dbReference type="EMBL" id="KAF2633152.1"/>
    </source>
</evidence>
<feature type="non-terminal residue" evidence="1">
    <location>
        <position position="322"/>
    </location>
</feature>
<sequence length="322" mass="36955">MLPTARLPTVDFRSLLLPPIRIHLRTLHSFARPQCTPVALHRARPAVTCLEQRRSLHLYKTAKARTALGMHKILDFGLYKQEPPSASNHKVNLVRSDKDQRAITKDISLQELYDNHISPGKFLYMTEPIGKKLSEDYETMRDENIPSQHNNYAIWKARAIKVDVKHPQTDRKQLGALKGVHLLLANPIGYTKEALDRAYQFIELGSPVEFRVRLLGSQMQKKFKGVVPDPGAWPWMHEHFPHLRPDFIRRSMPEGTEFIIKPLSDGRSIQFVLGRQAAQMPKLDLTKRVFRVKAAVQESMDKNPMAQRWTIKKQKKLGQGGV</sequence>
<gene>
    <name evidence="1" type="ORF">BU25DRAFT_315041</name>
</gene>